<dbReference type="RefSeq" id="WP_086088485.1">
    <property type="nucleotide sequence ID" value="NZ_CP021112.1"/>
</dbReference>
<evidence type="ECO:0000313" key="1">
    <source>
        <dbReference type="EMBL" id="ARQ00086.1"/>
    </source>
</evidence>
<dbReference type="PANTHER" id="PTHR35519">
    <property type="entry name" value="MEMBRANE PROTEINS"/>
    <property type="match status" value="1"/>
</dbReference>
<dbReference type="InterPro" id="IPR025187">
    <property type="entry name" value="DUF4112"/>
</dbReference>
<evidence type="ECO:0000313" key="2">
    <source>
        <dbReference type="Proteomes" id="UP000194137"/>
    </source>
</evidence>
<protein>
    <submittedName>
        <fullName evidence="1">Uncharacterized protein</fullName>
    </submittedName>
</protein>
<dbReference type="EMBL" id="CP021112">
    <property type="protein sequence ID" value="ARQ00086.1"/>
    <property type="molecule type" value="Genomic_DNA"/>
</dbReference>
<dbReference type="OrthoDB" id="513552at2"/>
<dbReference type="AlphaFoldDB" id="A0A1W6ZS22"/>
<keyword evidence="2" id="KW-1185">Reference proteome</keyword>
<organism evidence="1 2">
    <name type="scientific">Pseudorhodoplanes sinuspersici</name>
    <dbReference type="NCBI Taxonomy" id="1235591"/>
    <lineage>
        <taxon>Bacteria</taxon>
        <taxon>Pseudomonadati</taxon>
        <taxon>Pseudomonadota</taxon>
        <taxon>Alphaproteobacteria</taxon>
        <taxon>Hyphomicrobiales</taxon>
        <taxon>Pseudorhodoplanes</taxon>
    </lineage>
</organism>
<gene>
    <name evidence="1" type="ORF">CAK95_14085</name>
</gene>
<dbReference type="PANTHER" id="PTHR35519:SF2">
    <property type="entry name" value="PH DOMAIN PROTEIN"/>
    <property type="match status" value="1"/>
</dbReference>
<dbReference type="STRING" id="1235591.CAK95_14085"/>
<reference evidence="1 2" key="1">
    <citation type="submission" date="2017-05" db="EMBL/GenBank/DDBJ databases">
        <title>Full genome sequence of Pseudorhodoplanes sinuspersici.</title>
        <authorList>
            <person name="Dastgheib S.M.M."/>
            <person name="Shavandi M."/>
            <person name="Tirandaz H."/>
        </authorList>
    </citation>
    <scope>NUCLEOTIDE SEQUENCE [LARGE SCALE GENOMIC DNA]</scope>
    <source>
        <strain evidence="1 2">RIPI110</strain>
    </source>
</reference>
<dbReference type="KEGG" id="psin:CAK95_14085"/>
<sequence length="133" mass="14605">MSTTYASTLHGRFARSPSRAQRLARLDRLATLLDTAFVIPFTKIRFGVDGLFGLAPVVGDVVTTGLALYIVYEAHKLGAPRHVLARMIGNVALDGLIGAVPVAGDVFDVIWRANKRNVRILREHLDREAQKGR</sequence>
<dbReference type="Pfam" id="PF13430">
    <property type="entry name" value="DUF4112"/>
    <property type="match status" value="1"/>
</dbReference>
<accession>A0A1W6ZS22</accession>
<proteinExistence type="predicted"/>
<name>A0A1W6ZS22_9HYPH</name>
<dbReference type="Proteomes" id="UP000194137">
    <property type="component" value="Chromosome"/>
</dbReference>